<feature type="transmembrane region" description="Helical" evidence="1">
    <location>
        <begin position="241"/>
        <end position="264"/>
    </location>
</feature>
<keyword evidence="1" id="KW-1133">Transmembrane helix</keyword>
<accession>A0ABS7ZUV9</accession>
<feature type="transmembrane region" description="Helical" evidence="1">
    <location>
        <begin position="33"/>
        <end position="51"/>
    </location>
</feature>
<evidence type="ECO:0000313" key="3">
    <source>
        <dbReference type="Proteomes" id="UP000714380"/>
    </source>
</evidence>
<proteinExistence type="predicted"/>
<feature type="transmembrane region" description="Helical" evidence="1">
    <location>
        <begin position="103"/>
        <end position="121"/>
    </location>
</feature>
<feature type="transmembrane region" description="Helical" evidence="1">
    <location>
        <begin position="290"/>
        <end position="312"/>
    </location>
</feature>
<keyword evidence="1" id="KW-0812">Transmembrane</keyword>
<protein>
    <submittedName>
        <fullName evidence="2">DUF898 domain-containing protein</fullName>
    </submittedName>
</protein>
<keyword evidence="1" id="KW-0472">Membrane</keyword>
<evidence type="ECO:0000313" key="2">
    <source>
        <dbReference type="EMBL" id="MCA6064922.1"/>
    </source>
</evidence>
<feature type="transmembrane region" description="Helical" evidence="1">
    <location>
        <begin position="80"/>
        <end position="97"/>
    </location>
</feature>
<reference evidence="2 3" key="1">
    <citation type="submission" date="2020-12" db="EMBL/GenBank/DDBJ databases">
        <title>Novel Thalassolituus-related marine hydrocarbonoclastic bacteria mediated algae-derived hydrocarbons mineralization in twilight zone of the northern South China Sea.</title>
        <authorList>
            <person name="Dong C."/>
        </authorList>
    </citation>
    <scope>NUCLEOTIDE SEQUENCE [LARGE SCALE GENOMIC DNA]</scope>
    <source>
        <strain evidence="2 3">IMCC1826</strain>
    </source>
</reference>
<dbReference type="EMBL" id="JAEDAH010000096">
    <property type="protein sequence ID" value="MCA6064922.1"/>
    <property type="molecule type" value="Genomic_DNA"/>
</dbReference>
<dbReference type="Pfam" id="PF05987">
    <property type="entry name" value="DUF898"/>
    <property type="match status" value="1"/>
</dbReference>
<feature type="transmembrane region" description="Helical" evidence="1">
    <location>
        <begin position="142"/>
        <end position="170"/>
    </location>
</feature>
<dbReference type="InterPro" id="IPR010295">
    <property type="entry name" value="DUF898"/>
</dbReference>
<dbReference type="RefSeq" id="WP_225676361.1">
    <property type="nucleotide sequence ID" value="NZ_JAEDAH010000096.1"/>
</dbReference>
<gene>
    <name evidence="2" type="ORF">I9W95_15040</name>
</gene>
<keyword evidence="3" id="KW-1185">Reference proteome</keyword>
<dbReference type="Proteomes" id="UP000714380">
    <property type="component" value="Unassembled WGS sequence"/>
</dbReference>
<feature type="transmembrane region" description="Helical" evidence="1">
    <location>
        <begin position="200"/>
        <end position="229"/>
    </location>
</feature>
<comment type="caution">
    <text evidence="2">The sequence shown here is derived from an EMBL/GenBank/DDBJ whole genome shotgun (WGS) entry which is preliminary data.</text>
</comment>
<name>A0ABS7ZUV9_9GAMM</name>
<sequence>MSPTELPVPNTAATSTRTATVEFSGQKGEYAKLWLVNLLLSIITLGIYSAWAKVRNNQYLYGHTQIEGHRFQYLAQPMQILRGRIIAVLVFVAYSLASSFNPALAAVMMLALIALFPWLIIQGLKFTLRKSAYRGVRFSFEASYWAIVGYFFLLPLLGMVTFGLAMPWVAQKTQKYLYENATYGGKPFSVPTSAAEYYKAVLMCLGAVVLLMAAIFVIVFTFSMTSVLIGDASNPLTQKGMAGAGMVIGAAVYFFAIYLLSAIYQGVIRNHLFNCLHINGVFHAHSAIRILPFAVLMMSNALLLICTLGLAFPVTVVRKQRFLAAATSFTLEPGIDHLVNTVPETHSAFGEEAAGLFDADLSLT</sequence>
<evidence type="ECO:0000256" key="1">
    <source>
        <dbReference type="SAM" id="Phobius"/>
    </source>
</evidence>
<organism evidence="2 3">
    <name type="scientific">Thalassolituus marinus</name>
    <dbReference type="NCBI Taxonomy" id="671053"/>
    <lineage>
        <taxon>Bacteria</taxon>
        <taxon>Pseudomonadati</taxon>
        <taxon>Pseudomonadota</taxon>
        <taxon>Gammaproteobacteria</taxon>
        <taxon>Oceanospirillales</taxon>
        <taxon>Oceanospirillaceae</taxon>
        <taxon>Thalassolituus</taxon>
    </lineage>
</organism>